<dbReference type="RefSeq" id="WP_097030076.1">
    <property type="nucleotide sequence ID" value="NZ_OAOQ01000004.1"/>
</dbReference>
<dbReference type="OrthoDB" id="7630018at2"/>
<dbReference type="EMBL" id="OAOQ01000004">
    <property type="protein sequence ID" value="SNX69902.1"/>
    <property type="molecule type" value="Genomic_DNA"/>
</dbReference>
<reference evidence="3" key="1">
    <citation type="submission" date="2017-08" db="EMBL/GenBank/DDBJ databases">
        <authorList>
            <person name="Varghese N."/>
            <person name="Submissions S."/>
        </authorList>
    </citation>
    <scope>NUCLEOTIDE SEQUENCE [LARGE SCALE GENOMIC DNA]</scope>
    <source>
        <strain evidence="3">JA234</strain>
    </source>
</reference>
<keyword evidence="1" id="KW-0812">Transmembrane</keyword>
<dbReference type="AlphaFoldDB" id="A0A285CQT6"/>
<accession>A0A285CQT6</accession>
<keyword evidence="1" id="KW-1133">Transmembrane helix</keyword>
<proteinExistence type="predicted"/>
<sequence>MTLIADILMAGGAFGAALYCYVLSQRLRRFSTLEGGMGGAIAVLSAQVDDMTRALDKARAAATISASSLEALTGRAESVASRLDLLLASMHDLPDTPAEARAEFEPEADRRLRFVRRRSLREDAEVEA</sequence>
<keyword evidence="1" id="KW-0472">Membrane</keyword>
<evidence type="ECO:0000256" key="1">
    <source>
        <dbReference type="SAM" id="Phobius"/>
    </source>
</evidence>
<dbReference type="Proteomes" id="UP000219467">
    <property type="component" value="Unassembled WGS sequence"/>
</dbReference>
<feature type="transmembrane region" description="Helical" evidence="1">
    <location>
        <begin position="6"/>
        <end position="24"/>
    </location>
</feature>
<gene>
    <name evidence="2" type="ORF">SAMN05878503_104274</name>
</gene>
<evidence type="ECO:0000313" key="3">
    <source>
        <dbReference type="Proteomes" id="UP000219467"/>
    </source>
</evidence>
<evidence type="ECO:0000313" key="2">
    <source>
        <dbReference type="EMBL" id="SNX69902.1"/>
    </source>
</evidence>
<name>A0A285CQT6_9RHOB</name>
<keyword evidence="3" id="KW-1185">Reference proteome</keyword>
<organism evidence="2 3">
    <name type="scientific">Cereibacter ovatus</name>
    <dbReference type="NCBI Taxonomy" id="439529"/>
    <lineage>
        <taxon>Bacteria</taxon>
        <taxon>Pseudomonadati</taxon>
        <taxon>Pseudomonadota</taxon>
        <taxon>Alphaproteobacteria</taxon>
        <taxon>Rhodobacterales</taxon>
        <taxon>Paracoccaceae</taxon>
        <taxon>Cereibacter</taxon>
    </lineage>
</organism>
<protein>
    <submittedName>
        <fullName evidence="2">Uncharacterized protein</fullName>
    </submittedName>
</protein>